<comment type="similarity">
    <text evidence="1">Belongs to the enoyl-CoA hydratase/isomerase family.</text>
</comment>
<reference evidence="2" key="1">
    <citation type="submission" date="2022-09" db="EMBL/GenBank/DDBJ databases">
        <title>Novosphingobium sp. Nov., a polycyclic aromatic hydrocarbon-degrading bacterium isolated form mangrove sediments in HongKong.</title>
        <authorList>
            <person name="Hu Z."/>
        </authorList>
    </citation>
    <scope>NUCLEOTIDE SEQUENCE</scope>
    <source>
        <strain evidence="2">HK4-1</strain>
    </source>
</reference>
<accession>A0ABT2I292</accession>
<dbReference type="PANTHER" id="PTHR43802">
    <property type="entry name" value="ENOYL-COA HYDRATASE"/>
    <property type="match status" value="1"/>
</dbReference>
<dbReference type="Pfam" id="PF00378">
    <property type="entry name" value="ECH_1"/>
    <property type="match status" value="1"/>
</dbReference>
<evidence type="ECO:0000256" key="1">
    <source>
        <dbReference type="ARBA" id="ARBA00005254"/>
    </source>
</evidence>
<keyword evidence="3" id="KW-1185">Reference proteome</keyword>
<protein>
    <submittedName>
        <fullName evidence="2">Enoyl-CoA hydratase/isomerase family protein</fullName>
    </submittedName>
</protein>
<dbReference type="RefSeq" id="WP_260044509.1">
    <property type="nucleotide sequence ID" value="NZ_JANZXA010000002.1"/>
</dbReference>
<dbReference type="Gene3D" id="3.90.226.10">
    <property type="entry name" value="2-enoyl-CoA Hydratase, Chain A, domain 1"/>
    <property type="match status" value="1"/>
</dbReference>
<name>A0ABT2I292_9SPHN</name>
<dbReference type="EMBL" id="JANZXA010000002">
    <property type="protein sequence ID" value="MCT2398913.1"/>
    <property type="molecule type" value="Genomic_DNA"/>
</dbReference>
<proteinExistence type="inferred from homology"/>
<organism evidence="2 3">
    <name type="scientific">Novosphingobium mangrovi</name>
    <name type="common">ex Huang et al. 2023</name>
    <dbReference type="NCBI Taxonomy" id="2976432"/>
    <lineage>
        <taxon>Bacteria</taxon>
        <taxon>Pseudomonadati</taxon>
        <taxon>Pseudomonadota</taxon>
        <taxon>Alphaproteobacteria</taxon>
        <taxon>Sphingomonadales</taxon>
        <taxon>Sphingomonadaceae</taxon>
        <taxon>Novosphingobium</taxon>
    </lineage>
</organism>
<dbReference type="SUPFAM" id="SSF52096">
    <property type="entry name" value="ClpP/crotonase"/>
    <property type="match status" value="1"/>
</dbReference>
<evidence type="ECO:0000313" key="2">
    <source>
        <dbReference type="EMBL" id="MCT2398913.1"/>
    </source>
</evidence>
<dbReference type="InterPro" id="IPR001753">
    <property type="entry name" value="Enoyl-CoA_hydra/iso"/>
</dbReference>
<dbReference type="PANTHER" id="PTHR43802:SF1">
    <property type="entry name" value="IP11341P-RELATED"/>
    <property type="match status" value="1"/>
</dbReference>
<sequence length="244" mass="26319">MTRRILREDRDGLCTLTLNRPDKLNALDTETFEELDALCAELEGQVQNIGCVMLRGSGRAFCAGADIGGIGKGFTDSRFKPGVVARLAALPQPVIAVVHGVCFTGGLELALAADVIIAARSARFADTHGKWGLVGAWGMTQRLPRRIGMSQAKRLMFTARPIGAEEAARLGLVDVLADDDTLAATAEEFAAQVVANSWHTNVETKKLLAATDGMTLTEGLEYEFDNYPGFAPDHAERLARFSRK</sequence>
<dbReference type="Proteomes" id="UP001165583">
    <property type="component" value="Unassembled WGS sequence"/>
</dbReference>
<dbReference type="CDD" id="cd06558">
    <property type="entry name" value="crotonase-like"/>
    <property type="match status" value="1"/>
</dbReference>
<evidence type="ECO:0000313" key="3">
    <source>
        <dbReference type="Proteomes" id="UP001165583"/>
    </source>
</evidence>
<dbReference type="InterPro" id="IPR029045">
    <property type="entry name" value="ClpP/crotonase-like_dom_sf"/>
</dbReference>
<gene>
    <name evidence="2" type="ORF">NZK81_05100</name>
</gene>
<comment type="caution">
    <text evidence="2">The sequence shown here is derived from an EMBL/GenBank/DDBJ whole genome shotgun (WGS) entry which is preliminary data.</text>
</comment>